<protein>
    <submittedName>
        <fullName evidence="4">PDZ domain-containing protein</fullName>
    </submittedName>
</protein>
<dbReference type="PRINTS" id="PR00834">
    <property type="entry name" value="PROTEASES2C"/>
</dbReference>
<dbReference type="InterPro" id="IPR036034">
    <property type="entry name" value="PDZ_sf"/>
</dbReference>
<dbReference type="AlphaFoldDB" id="A0A7T0G1Z1"/>
<feature type="domain" description="PDZ" evidence="3">
    <location>
        <begin position="353"/>
        <end position="447"/>
    </location>
</feature>
<keyword evidence="2" id="KW-0378">Hydrolase</keyword>
<dbReference type="KEGG" id="nli:G3M70_17090"/>
<dbReference type="GO" id="GO:0004252">
    <property type="term" value="F:serine-type endopeptidase activity"/>
    <property type="evidence" value="ECO:0007669"/>
    <property type="project" value="InterPro"/>
</dbReference>
<dbReference type="SUPFAM" id="SSF50494">
    <property type="entry name" value="Trypsin-like serine proteases"/>
    <property type="match status" value="1"/>
</dbReference>
<dbReference type="InterPro" id="IPR051201">
    <property type="entry name" value="Chloro_Bact_Ser_Proteases"/>
</dbReference>
<organism evidence="4 5">
    <name type="scientific">Candidatus Nitronauta litoralis</name>
    <dbReference type="NCBI Taxonomy" id="2705533"/>
    <lineage>
        <taxon>Bacteria</taxon>
        <taxon>Pseudomonadati</taxon>
        <taxon>Nitrospinota/Tectimicrobiota group</taxon>
        <taxon>Nitrospinota</taxon>
        <taxon>Nitrospinia</taxon>
        <taxon>Nitrospinales</taxon>
        <taxon>Nitrospinaceae</taxon>
        <taxon>Candidatus Nitronauta</taxon>
    </lineage>
</organism>
<dbReference type="GO" id="GO:0006508">
    <property type="term" value="P:proteolysis"/>
    <property type="evidence" value="ECO:0007669"/>
    <property type="project" value="UniProtKB-KW"/>
</dbReference>
<evidence type="ECO:0000313" key="4">
    <source>
        <dbReference type="EMBL" id="QPJ63496.1"/>
    </source>
</evidence>
<dbReference type="SMART" id="SM00228">
    <property type="entry name" value="PDZ"/>
    <property type="match status" value="2"/>
</dbReference>
<dbReference type="Pfam" id="PF13180">
    <property type="entry name" value="PDZ_2"/>
    <property type="match status" value="1"/>
</dbReference>
<accession>A0A7T0G1Z1</accession>
<sequence length="469" mass="50179">MRIFLRYISVSFLAAGFLLFGISARADSSQGLNGLADLLKLEAGMVALAERTLPAVVNISPYVPPSPSIGRKGELKQRATNAGAGVIIDGAEGYVVTNSHVVRKAEKVTITLYGGKELVGNTLGYDEDTDLAVIKVEKEGDLPEVQLGDSSKLRVGQFAIAIGNPYGLNDTFTFGIISGLNRENVNISQYEDFIQTDASINPGNSGGPLFNIQGEVIGINTAIINYAQGIGFSIPSNTVKFVTGQLIENGEVRRGWMGVGIDFITDELKRKSKYKKVKGVVVNSVFDGQPAAKAGIKVGDIILKIGGSRVDSPSKMIRLIGSITPGQTVNVDILRDGKVKTMTVLLAKRFEDPVQIAKLEPERPRPLGFTVEGLDEDTRKSFNLAEINGVVVTTVQPNGAAQKGGLQRGDVITAVNGRKILKTEDFNSILESKPDSQPLFLLIVRMKETIRLTLQSTVGSLSPSGPANP</sequence>
<dbReference type="InterPro" id="IPR001940">
    <property type="entry name" value="Peptidase_S1C"/>
</dbReference>
<evidence type="ECO:0000256" key="1">
    <source>
        <dbReference type="ARBA" id="ARBA00022670"/>
    </source>
</evidence>
<dbReference type="PROSITE" id="PS50106">
    <property type="entry name" value="PDZ"/>
    <property type="match status" value="2"/>
</dbReference>
<keyword evidence="1" id="KW-0645">Protease</keyword>
<evidence type="ECO:0000256" key="2">
    <source>
        <dbReference type="ARBA" id="ARBA00022801"/>
    </source>
</evidence>
<dbReference type="Pfam" id="PF00595">
    <property type="entry name" value="PDZ"/>
    <property type="match status" value="1"/>
</dbReference>
<dbReference type="EMBL" id="CP048685">
    <property type="protein sequence ID" value="QPJ63496.1"/>
    <property type="molecule type" value="Genomic_DNA"/>
</dbReference>
<dbReference type="Gene3D" id="2.40.10.120">
    <property type="match status" value="1"/>
</dbReference>
<reference evidence="4 5" key="1">
    <citation type="submission" date="2020-02" db="EMBL/GenBank/DDBJ databases">
        <title>Genomic and physiological characterization of two novel Nitrospinaceae genera.</title>
        <authorList>
            <person name="Mueller A.J."/>
            <person name="Jung M.-Y."/>
            <person name="Strachan C.R."/>
            <person name="Herbold C.W."/>
            <person name="Kirkegaard R.H."/>
            <person name="Daims H."/>
        </authorList>
    </citation>
    <scope>NUCLEOTIDE SEQUENCE [LARGE SCALE GENOMIC DNA]</scope>
    <source>
        <strain evidence="4">EB</strain>
    </source>
</reference>
<dbReference type="Gene3D" id="2.30.42.10">
    <property type="match status" value="2"/>
</dbReference>
<evidence type="ECO:0000259" key="3">
    <source>
        <dbReference type="PROSITE" id="PS50106"/>
    </source>
</evidence>
<dbReference type="InterPro" id="IPR009003">
    <property type="entry name" value="Peptidase_S1_PA"/>
</dbReference>
<dbReference type="SUPFAM" id="SSF50156">
    <property type="entry name" value="PDZ domain-like"/>
    <property type="match status" value="2"/>
</dbReference>
<dbReference type="Pfam" id="PF13365">
    <property type="entry name" value="Trypsin_2"/>
    <property type="match status" value="1"/>
</dbReference>
<feature type="domain" description="PDZ" evidence="3">
    <location>
        <begin position="246"/>
        <end position="312"/>
    </location>
</feature>
<dbReference type="PANTHER" id="PTHR43343">
    <property type="entry name" value="PEPTIDASE S12"/>
    <property type="match status" value="1"/>
</dbReference>
<name>A0A7T0G1Z1_9BACT</name>
<proteinExistence type="predicted"/>
<dbReference type="PANTHER" id="PTHR43343:SF3">
    <property type="entry name" value="PROTEASE DO-LIKE 8, CHLOROPLASTIC"/>
    <property type="match status" value="1"/>
</dbReference>
<dbReference type="InterPro" id="IPR001478">
    <property type="entry name" value="PDZ"/>
</dbReference>
<gene>
    <name evidence="4" type="ORF">G3M70_17090</name>
</gene>
<evidence type="ECO:0000313" key="5">
    <source>
        <dbReference type="Proteomes" id="UP000594688"/>
    </source>
</evidence>
<dbReference type="Proteomes" id="UP000594688">
    <property type="component" value="Chromosome"/>
</dbReference>